<dbReference type="GO" id="GO:0015074">
    <property type="term" value="P:DNA integration"/>
    <property type="evidence" value="ECO:0007669"/>
    <property type="project" value="UniProtKB-KW"/>
</dbReference>
<evidence type="ECO:0000256" key="7">
    <source>
        <dbReference type="ARBA" id="ARBA00022759"/>
    </source>
</evidence>
<evidence type="ECO:0000256" key="15">
    <source>
        <dbReference type="ARBA" id="ARBA00023172"/>
    </source>
</evidence>
<dbReference type="GO" id="GO:0046872">
    <property type="term" value="F:metal ion binding"/>
    <property type="evidence" value="ECO:0007669"/>
    <property type="project" value="UniProtKB-KW"/>
</dbReference>
<keyword evidence="13" id="KW-0548">Nucleotidyltransferase</keyword>
<reference evidence="18 19" key="1">
    <citation type="journal article" date="2015" name="Genome Biol. Evol.">
        <title>Comparative Genomics of a Bacterivorous Green Alga Reveals Evolutionary Causalities and Consequences of Phago-Mixotrophic Mode of Nutrition.</title>
        <authorList>
            <person name="Burns J.A."/>
            <person name="Paasch A."/>
            <person name="Narechania A."/>
            <person name="Kim E."/>
        </authorList>
    </citation>
    <scope>NUCLEOTIDE SEQUENCE [LARGE SCALE GENOMIC DNA]</scope>
    <source>
        <strain evidence="18 19">PLY_AMNH</strain>
    </source>
</reference>
<proteinExistence type="predicted"/>
<keyword evidence="14" id="KW-0917">Virion maturation</keyword>
<evidence type="ECO:0000313" key="18">
    <source>
        <dbReference type="EMBL" id="KAK3272588.1"/>
    </source>
</evidence>
<keyword evidence="7" id="KW-0255">Endonuclease</keyword>
<evidence type="ECO:0000256" key="13">
    <source>
        <dbReference type="ARBA" id="ARBA00022932"/>
    </source>
</evidence>
<keyword evidence="5" id="KW-0479">Metal-binding</keyword>
<dbReference type="InterPro" id="IPR001584">
    <property type="entry name" value="Integrase_cat-core"/>
</dbReference>
<dbReference type="PROSITE" id="PS50994">
    <property type="entry name" value="INTEGRASE"/>
    <property type="match status" value="1"/>
</dbReference>
<evidence type="ECO:0000256" key="14">
    <source>
        <dbReference type="ARBA" id="ARBA00023113"/>
    </source>
</evidence>
<dbReference type="GO" id="GO:0003887">
    <property type="term" value="F:DNA-directed DNA polymerase activity"/>
    <property type="evidence" value="ECO:0007669"/>
    <property type="project" value="UniProtKB-KW"/>
</dbReference>
<keyword evidence="15" id="KW-0233">DNA recombination</keyword>
<feature type="region of interest" description="Disordered" evidence="16">
    <location>
        <begin position="806"/>
        <end position="826"/>
    </location>
</feature>
<keyword evidence="9" id="KW-0067">ATP-binding</keyword>
<dbReference type="Gene3D" id="3.30.420.10">
    <property type="entry name" value="Ribonuclease H-like superfamily/Ribonuclease H"/>
    <property type="match status" value="1"/>
</dbReference>
<keyword evidence="13" id="KW-0239">DNA-directed DNA polymerase</keyword>
<evidence type="ECO:0000313" key="19">
    <source>
        <dbReference type="Proteomes" id="UP001190700"/>
    </source>
</evidence>
<evidence type="ECO:0000256" key="10">
    <source>
        <dbReference type="ARBA" id="ARBA00022842"/>
    </source>
</evidence>
<keyword evidence="11" id="KW-0229">DNA integration</keyword>
<dbReference type="GO" id="GO:0006508">
    <property type="term" value="P:proteolysis"/>
    <property type="evidence" value="ECO:0007669"/>
    <property type="project" value="UniProtKB-KW"/>
</dbReference>
<keyword evidence="10" id="KW-0460">Magnesium</keyword>
<feature type="region of interest" description="Disordered" evidence="16">
    <location>
        <begin position="683"/>
        <end position="719"/>
    </location>
</feature>
<feature type="region of interest" description="Disordered" evidence="16">
    <location>
        <begin position="737"/>
        <end position="776"/>
    </location>
</feature>
<evidence type="ECO:0000256" key="5">
    <source>
        <dbReference type="ARBA" id="ARBA00022723"/>
    </source>
</evidence>
<evidence type="ECO:0000256" key="4">
    <source>
        <dbReference type="ARBA" id="ARBA00022722"/>
    </source>
</evidence>
<keyword evidence="6" id="KW-0547">Nucleotide-binding</keyword>
<comment type="caution">
    <text evidence="18">The sequence shown here is derived from an EMBL/GenBank/DDBJ whole genome shotgun (WGS) entry which is preliminary data.</text>
</comment>
<comment type="function">
    <text evidence="1">The aspartyl protease (PR) mediates the proteolytic cleavages of the Gag and Gag-Pol polyproteins after assembly of the VLP.</text>
</comment>
<keyword evidence="3" id="KW-0645">Protease</keyword>
<dbReference type="SUPFAM" id="SSF53098">
    <property type="entry name" value="Ribonuclease H-like"/>
    <property type="match status" value="1"/>
</dbReference>
<dbReference type="GO" id="GO:0003964">
    <property type="term" value="F:RNA-directed DNA polymerase activity"/>
    <property type="evidence" value="ECO:0007669"/>
    <property type="project" value="UniProtKB-KW"/>
</dbReference>
<dbReference type="GO" id="GO:0004519">
    <property type="term" value="F:endonuclease activity"/>
    <property type="evidence" value="ECO:0007669"/>
    <property type="project" value="UniProtKB-KW"/>
</dbReference>
<dbReference type="InterPro" id="IPR054722">
    <property type="entry name" value="PolX-like_BBD"/>
</dbReference>
<evidence type="ECO:0000256" key="6">
    <source>
        <dbReference type="ARBA" id="ARBA00022741"/>
    </source>
</evidence>
<organism evidence="18 19">
    <name type="scientific">Cymbomonas tetramitiformis</name>
    <dbReference type="NCBI Taxonomy" id="36881"/>
    <lineage>
        <taxon>Eukaryota</taxon>
        <taxon>Viridiplantae</taxon>
        <taxon>Chlorophyta</taxon>
        <taxon>Pyramimonadophyceae</taxon>
        <taxon>Pyramimonadales</taxon>
        <taxon>Pyramimonadaceae</taxon>
        <taxon>Cymbomonas</taxon>
    </lineage>
</organism>
<evidence type="ECO:0000256" key="9">
    <source>
        <dbReference type="ARBA" id="ARBA00022840"/>
    </source>
</evidence>
<evidence type="ECO:0000259" key="17">
    <source>
        <dbReference type="PROSITE" id="PS50994"/>
    </source>
</evidence>
<dbReference type="InterPro" id="IPR057670">
    <property type="entry name" value="SH3_retrovirus"/>
</dbReference>
<evidence type="ECO:0000256" key="2">
    <source>
        <dbReference type="ARBA" id="ARBA00022612"/>
    </source>
</evidence>
<dbReference type="Proteomes" id="UP001190700">
    <property type="component" value="Unassembled WGS sequence"/>
</dbReference>
<evidence type="ECO:0000256" key="16">
    <source>
        <dbReference type="SAM" id="MobiDB-lite"/>
    </source>
</evidence>
<dbReference type="GO" id="GO:0003676">
    <property type="term" value="F:nucleic acid binding"/>
    <property type="evidence" value="ECO:0007669"/>
    <property type="project" value="InterPro"/>
</dbReference>
<dbReference type="GO" id="GO:0005524">
    <property type="term" value="F:ATP binding"/>
    <property type="evidence" value="ECO:0007669"/>
    <property type="project" value="UniProtKB-KW"/>
</dbReference>
<accession>A0AAE0G797</accession>
<protein>
    <recommendedName>
        <fullName evidence="17">Integrase catalytic domain-containing protein</fullName>
    </recommendedName>
</protein>
<dbReference type="InterPro" id="IPR036397">
    <property type="entry name" value="RNaseH_sf"/>
</dbReference>
<dbReference type="InterPro" id="IPR012337">
    <property type="entry name" value="RNaseH-like_sf"/>
</dbReference>
<dbReference type="GO" id="GO:0006310">
    <property type="term" value="P:DNA recombination"/>
    <property type="evidence" value="ECO:0007669"/>
    <property type="project" value="UniProtKB-KW"/>
</dbReference>
<evidence type="ECO:0000256" key="3">
    <source>
        <dbReference type="ARBA" id="ARBA00022670"/>
    </source>
</evidence>
<dbReference type="Pfam" id="PF25597">
    <property type="entry name" value="SH3_retrovirus"/>
    <property type="match status" value="1"/>
</dbReference>
<keyword evidence="8" id="KW-0378">Hydrolase</keyword>
<dbReference type="PANTHER" id="PTHR42648:SF11">
    <property type="entry name" value="TRANSPOSON TY4-P GAG-POL POLYPROTEIN"/>
    <property type="match status" value="1"/>
</dbReference>
<sequence>MEAIKNLTANMQHSAPVGQPGTSLSAGGRSLPTLSEMAKGLPADQYFSGQDAQHEGVWLEWKAKISPSMRHPSLAILLSEVKSLADIEADPNFLESANQLFYDFLCRVTTKTANSVVRSFSATSNGYAAWQGLVKLRRNTSVVYFITQVNTLFSQAGQLSTLSPPLQSFLDGRETLQRIREYASIANVMPSGKHLCLETVEAIYTAMVLVNLHSDYVHVKTKFVTDTLPTADTLADQVSSHYDTIIAPRAAATHTANAMAESAGAIADDRRKQEELKRAQLAKKVPCAVCHRRGHAAKDCFVKNVEKREAFLKRASPAAKAAIMERVANYEKHGKLPASGESLGAVAGQSDVSPGLAESGEALFALDAIGRSELHPGLDDTGECLYGYPDEPSVQTENGGLSTPYRLVHGGGSSRSALLQAPFSGLVTFNYYSVLKEEGESEDSVCSERGMDHWWSACGPDTGVSSTCWSPRRPRKRVHSYDPRRHTFLLNPYKSVKVSPVYDDWVYIDTVTAFFPHRARRQETQAAWEAGRVQHLGRGCRISPRQLWFTPSVQRVHTNVMANSDDVVLAAQFTLSRGISFPWRDCDTEHGRVLKVARGLRDIRMHVHRVEALMHEELVMVRTPFADLRAWTAELGFATGALMRAVGCYGDMLRDIGGVQYQYNTSVHDDFCSDSDSDCGVGDIWRADSSSDEPSPGVDGYNEGSGDLSESALGSGDISGSGHPVIDSTFLSNSNSGYVSDSGDSIPDLDSVSDSDTDDDDWHGDVPGSGVSVPDLFSESALDSDHVSDSGSSVIDLDLLSDSSSDRMSGYGGSVPDLDSASDSDGGDDEHLATCCLEVACGVRDDASMLHDAVRKSAILDSGATKHIFNSAAVFDEDYDSEAFETFRVVQSETVSSAGSGSVTFAKRDVRSGRLVGLRFRDAHCIPGQSFNLISVVALEDAGFSVDFGAKQVSRGGAVFSFSRVANQYVMTEDCIGAPETYMACAVHTEHGPQRDKSDWKFEDTEPHFTTHGPFSLELFASDDNHILNDYCTVTDTCFDKDLSGKSCYGNPPFDHQIILRCLQKALEDFARDPGSTRFLFVLPKWVTASWWHLTSRFSVIHEYPAGSKIFSAPVDSCYNVGNLEPCDEGRAWIEDTKWPVVILRKDSHTVDQIDLKMLQHVRLGHIGDKSVDHMVAQNVPMGISEKQYSSSPVQSCPENCIACRLTKAIRPSVKPTGRELSKEMGNLVWSDTCGPFRYSAGGYRWFALFVDDSTTWIYISFLKQKSDYLEALKMYLVEVKRHRSGMGLSETYHMVLHTDGDSTMIAGQTAAYCKDHGIEQRHGSPYLHENQARVERSHRDVQAMARALLLTSGFGVEMWPLAARHSVYILNRIFRRSLGWTSSYYLVKGKHADLSQLRIFGCLAYPFIDESARAHKLNNRARELRYVGHSEVSSAYLLYDPDSGKVVNSGMVTFSEKLDKLGRIVTTWDPSVVAPLKTNFMVTTLDAPYRDPLPELLETPVLEQGVYLPDDADEVIAVVKVESSDGV</sequence>
<evidence type="ECO:0000256" key="12">
    <source>
        <dbReference type="ARBA" id="ARBA00022918"/>
    </source>
</evidence>
<keyword evidence="2" id="KW-1188">Viral release from host cell</keyword>
<evidence type="ECO:0000256" key="8">
    <source>
        <dbReference type="ARBA" id="ARBA00022801"/>
    </source>
</evidence>
<dbReference type="GO" id="GO:0008233">
    <property type="term" value="F:peptidase activity"/>
    <property type="evidence" value="ECO:0007669"/>
    <property type="project" value="UniProtKB-KW"/>
</dbReference>
<dbReference type="PANTHER" id="PTHR42648">
    <property type="entry name" value="TRANSPOSASE, PUTATIVE-RELATED"/>
    <property type="match status" value="1"/>
</dbReference>
<keyword evidence="12" id="KW-0695">RNA-directed DNA polymerase</keyword>
<gene>
    <name evidence="18" type="ORF">CYMTET_19126</name>
</gene>
<evidence type="ECO:0000256" key="1">
    <source>
        <dbReference type="ARBA" id="ARBA00002180"/>
    </source>
</evidence>
<dbReference type="EMBL" id="LGRX02008885">
    <property type="protein sequence ID" value="KAK3272588.1"/>
    <property type="molecule type" value="Genomic_DNA"/>
</dbReference>
<feature type="compositionally biased region" description="Acidic residues" evidence="16">
    <location>
        <begin position="751"/>
        <end position="762"/>
    </location>
</feature>
<feature type="domain" description="Integrase catalytic" evidence="17">
    <location>
        <begin position="1212"/>
        <end position="1392"/>
    </location>
</feature>
<dbReference type="Pfam" id="PF22936">
    <property type="entry name" value="Pol_BBD"/>
    <property type="match status" value="1"/>
</dbReference>
<feature type="region of interest" description="Disordered" evidence="16">
    <location>
        <begin position="9"/>
        <end position="29"/>
    </location>
</feature>
<keyword evidence="19" id="KW-1185">Reference proteome</keyword>
<name>A0AAE0G797_9CHLO</name>
<keyword evidence="13" id="KW-0808">Transferase</keyword>
<evidence type="ECO:0000256" key="11">
    <source>
        <dbReference type="ARBA" id="ARBA00022908"/>
    </source>
</evidence>
<keyword evidence="4" id="KW-0540">Nuclease</keyword>
<dbReference type="InterPro" id="IPR039537">
    <property type="entry name" value="Retrotran_Ty1/copia-like"/>
</dbReference>